<dbReference type="InterPro" id="IPR034964">
    <property type="entry name" value="LS"/>
</dbReference>
<dbReference type="InterPro" id="IPR036467">
    <property type="entry name" value="LS/RS_sf"/>
</dbReference>
<keyword evidence="4 7" id="KW-0686">Riboflavin biosynthesis</keyword>
<reference evidence="8" key="1">
    <citation type="journal article" date="2014" name="Int. J. Syst. Evol. Microbiol.">
        <title>Complete genome sequence of Corynebacterium casei LMG S-19264T (=DSM 44701T), isolated from a smear-ripened cheese.</title>
        <authorList>
            <consortium name="US DOE Joint Genome Institute (JGI-PGF)"/>
            <person name="Walter F."/>
            <person name="Albersmeier A."/>
            <person name="Kalinowski J."/>
            <person name="Ruckert C."/>
        </authorList>
    </citation>
    <scope>NUCLEOTIDE SEQUENCE</scope>
    <source>
        <strain evidence="8">VKM B-2789</strain>
    </source>
</reference>
<keyword evidence="9" id="KW-1185">Reference proteome</keyword>
<comment type="similarity">
    <text evidence="2 7">Belongs to the DMRL synthase family.</text>
</comment>
<evidence type="ECO:0000313" key="9">
    <source>
        <dbReference type="Proteomes" id="UP001143330"/>
    </source>
</evidence>
<keyword evidence="5 7" id="KW-0808">Transferase</keyword>
<dbReference type="Pfam" id="PF00885">
    <property type="entry name" value="DMRL_synthase"/>
    <property type="match status" value="1"/>
</dbReference>
<comment type="catalytic activity">
    <reaction evidence="6 7">
        <text>(2S)-2-hydroxy-3-oxobutyl phosphate + 5-amino-6-(D-ribitylamino)uracil = 6,7-dimethyl-8-(1-D-ribityl)lumazine + phosphate + 2 H2O + H(+)</text>
        <dbReference type="Rhea" id="RHEA:26152"/>
        <dbReference type="ChEBI" id="CHEBI:15377"/>
        <dbReference type="ChEBI" id="CHEBI:15378"/>
        <dbReference type="ChEBI" id="CHEBI:15934"/>
        <dbReference type="ChEBI" id="CHEBI:43474"/>
        <dbReference type="ChEBI" id="CHEBI:58201"/>
        <dbReference type="ChEBI" id="CHEBI:58830"/>
        <dbReference type="EC" id="2.5.1.78"/>
    </reaction>
</comment>
<evidence type="ECO:0000256" key="7">
    <source>
        <dbReference type="HAMAP-Rule" id="MF_00178"/>
    </source>
</evidence>
<comment type="function">
    <text evidence="7">Catalyzes the formation of 6,7-dimethyl-8-ribityllumazine by condensation of 5-amino-6-(D-ribitylamino)uracil with 3,4-dihydroxy-2-butanone 4-phosphate. This is the penultimate step in the biosynthesis of riboflavin.</text>
</comment>
<evidence type="ECO:0000256" key="1">
    <source>
        <dbReference type="ARBA" id="ARBA00004917"/>
    </source>
</evidence>
<evidence type="ECO:0000313" key="8">
    <source>
        <dbReference type="EMBL" id="GLK82500.1"/>
    </source>
</evidence>
<accession>A0A9W6JRN3</accession>
<evidence type="ECO:0000256" key="5">
    <source>
        <dbReference type="ARBA" id="ARBA00022679"/>
    </source>
</evidence>
<dbReference type="GO" id="GO:0009349">
    <property type="term" value="C:riboflavin synthase complex"/>
    <property type="evidence" value="ECO:0007669"/>
    <property type="project" value="UniProtKB-UniRule"/>
</dbReference>
<feature type="binding site" evidence="7">
    <location>
        <position position="26"/>
    </location>
    <ligand>
        <name>5-amino-6-(D-ribitylamino)uracil</name>
        <dbReference type="ChEBI" id="CHEBI:15934"/>
    </ligand>
</feature>
<dbReference type="RefSeq" id="WP_213363145.1">
    <property type="nucleotide sequence ID" value="NZ_BSFM01000003.1"/>
</dbReference>
<protein>
    <recommendedName>
        <fullName evidence="3 7">6,7-dimethyl-8-ribityllumazine synthase</fullName>
        <shortName evidence="7">DMRL synthase</shortName>
        <shortName evidence="7">LS</shortName>
        <shortName evidence="7">Lumazine synthase</shortName>
        <ecNumber evidence="3 7">2.5.1.78</ecNumber>
    </recommendedName>
</protein>
<name>A0A9W6JRN3_9HYPH</name>
<comment type="caution">
    <text evidence="8">The sequence shown here is derived from an EMBL/GenBank/DDBJ whole genome shotgun (WGS) entry which is preliminary data.</text>
</comment>
<feature type="binding site" evidence="7">
    <location>
        <begin position="57"/>
        <end position="59"/>
    </location>
    <ligand>
        <name>5-amino-6-(D-ribitylamino)uracil</name>
        <dbReference type="ChEBI" id="CHEBI:15934"/>
    </ligand>
</feature>
<dbReference type="GO" id="GO:0005829">
    <property type="term" value="C:cytosol"/>
    <property type="evidence" value="ECO:0007669"/>
    <property type="project" value="TreeGrafter"/>
</dbReference>
<dbReference type="NCBIfam" id="TIGR00114">
    <property type="entry name" value="lumazine-synth"/>
    <property type="match status" value="1"/>
</dbReference>
<dbReference type="PANTHER" id="PTHR21058">
    <property type="entry name" value="6,7-DIMETHYL-8-RIBITYLLUMAZINE SYNTHASE DMRL SYNTHASE LUMAZINE SYNTHASE"/>
    <property type="match status" value="1"/>
</dbReference>
<dbReference type="SUPFAM" id="SSF52121">
    <property type="entry name" value="Lumazine synthase"/>
    <property type="match status" value="1"/>
</dbReference>
<gene>
    <name evidence="8" type="primary">ribH1</name>
    <name evidence="7" type="synonym">ribH</name>
    <name evidence="8" type="ORF">GCM10017653_05690</name>
</gene>
<feature type="binding site" evidence="7">
    <location>
        <begin position="91"/>
        <end position="92"/>
    </location>
    <ligand>
        <name>(2S)-2-hydroxy-3-oxobutyl phosphate</name>
        <dbReference type="ChEBI" id="CHEBI:58830"/>
    </ligand>
</feature>
<organism evidence="8 9">
    <name type="scientific">Ancylobacter defluvii</name>
    <dbReference type="NCBI Taxonomy" id="1282440"/>
    <lineage>
        <taxon>Bacteria</taxon>
        <taxon>Pseudomonadati</taxon>
        <taxon>Pseudomonadota</taxon>
        <taxon>Alphaproteobacteria</taxon>
        <taxon>Hyphomicrobiales</taxon>
        <taxon>Xanthobacteraceae</taxon>
        <taxon>Ancylobacter</taxon>
    </lineage>
</organism>
<dbReference type="EMBL" id="BSFM01000003">
    <property type="protein sequence ID" value="GLK82500.1"/>
    <property type="molecule type" value="Genomic_DNA"/>
</dbReference>
<dbReference type="EC" id="2.5.1.78" evidence="3 7"/>
<feature type="binding site" evidence="7">
    <location>
        <begin position="86"/>
        <end position="88"/>
    </location>
    <ligand>
        <name>5-amino-6-(D-ribitylamino)uracil</name>
        <dbReference type="ChEBI" id="CHEBI:15934"/>
    </ligand>
</feature>
<evidence type="ECO:0000256" key="4">
    <source>
        <dbReference type="ARBA" id="ARBA00022619"/>
    </source>
</evidence>
<evidence type="ECO:0000256" key="3">
    <source>
        <dbReference type="ARBA" id="ARBA00012664"/>
    </source>
</evidence>
<feature type="binding site" evidence="7">
    <location>
        <position position="119"/>
    </location>
    <ligand>
        <name>5-amino-6-(D-ribitylamino)uracil</name>
        <dbReference type="ChEBI" id="CHEBI:15934"/>
    </ligand>
</feature>
<dbReference type="GO" id="GO:0009231">
    <property type="term" value="P:riboflavin biosynthetic process"/>
    <property type="evidence" value="ECO:0007669"/>
    <property type="project" value="UniProtKB-UniRule"/>
</dbReference>
<dbReference type="AlphaFoldDB" id="A0A9W6JRN3"/>
<proteinExistence type="inferred from homology"/>
<dbReference type="HAMAP" id="MF_00178">
    <property type="entry name" value="Lumazine_synth"/>
    <property type="match status" value="1"/>
</dbReference>
<dbReference type="InterPro" id="IPR002180">
    <property type="entry name" value="LS/RS"/>
</dbReference>
<reference evidence="8" key="2">
    <citation type="submission" date="2023-01" db="EMBL/GenBank/DDBJ databases">
        <authorList>
            <person name="Sun Q."/>
            <person name="Evtushenko L."/>
        </authorList>
    </citation>
    <scope>NUCLEOTIDE SEQUENCE</scope>
    <source>
        <strain evidence="8">VKM B-2789</strain>
    </source>
</reference>
<dbReference type="PANTHER" id="PTHR21058:SF0">
    <property type="entry name" value="6,7-DIMETHYL-8-RIBITYLLUMAZINE SYNTHASE"/>
    <property type="match status" value="1"/>
</dbReference>
<evidence type="ECO:0000256" key="6">
    <source>
        <dbReference type="ARBA" id="ARBA00048785"/>
    </source>
</evidence>
<feature type="active site" description="Proton donor" evidence="7">
    <location>
        <position position="94"/>
    </location>
</feature>
<dbReference type="Gene3D" id="3.40.50.960">
    <property type="entry name" value="Lumazine/riboflavin synthase"/>
    <property type="match status" value="1"/>
</dbReference>
<dbReference type="CDD" id="cd09209">
    <property type="entry name" value="Lumazine_synthase-I"/>
    <property type="match status" value="1"/>
</dbReference>
<dbReference type="GO" id="GO:0000906">
    <property type="term" value="F:6,7-dimethyl-8-ribityllumazine synthase activity"/>
    <property type="evidence" value="ECO:0007669"/>
    <property type="project" value="UniProtKB-UniRule"/>
</dbReference>
<dbReference type="Proteomes" id="UP001143330">
    <property type="component" value="Unassembled WGS sequence"/>
</dbReference>
<evidence type="ECO:0000256" key="2">
    <source>
        <dbReference type="ARBA" id="ARBA00007424"/>
    </source>
</evidence>
<feature type="binding site" evidence="7">
    <location>
        <position position="133"/>
    </location>
    <ligand>
        <name>(2S)-2-hydroxy-3-oxobutyl phosphate</name>
        <dbReference type="ChEBI" id="CHEBI:58830"/>
    </ligand>
</feature>
<comment type="pathway">
    <text evidence="1 7">Cofactor biosynthesis; riboflavin biosynthesis; riboflavin from 2-hydroxy-3-oxobutyl phosphate and 5-amino-6-(D-ribitylamino)uracil: step 1/2.</text>
</comment>
<sequence>MATPRRAVEAAERLDGARILIVEGRFYDDLNDELLAGARAAVEAVGASCEVVTVPGALEVPTAILVALDDAEAAGKPFDAAVALGCVVRGETYHFEIVAGESSRALMDLTVSRKLPLGNGILTVENDEQAWARARVTDGNKGGGAVEAALALLRLKRRSW</sequence>